<feature type="transmembrane region" description="Helical" evidence="2">
    <location>
        <begin position="357"/>
        <end position="377"/>
    </location>
</feature>
<keyword evidence="2" id="KW-0812">Transmembrane</keyword>
<dbReference type="InterPro" id="IPR001036">
    <property type="entry name" value="Acrflvin-R"/>
</dbReference>
<evidence type="ECO:0000256" key="2">
    <source>
        <dbReference type="SAM" id="Phobius"/>
    </source>
</evidence>
<keyword evidence="2" id="KW-0472">Membrane</keyword>
<protein>
    <submittedName>
        <fullName evidence="3">Multidrug resistance protein MdtC</fullName>
    </submittedName>
</protein>
<evidence type="ECO:0000313" key="4">
    <source>
        <dbReference type="Proteomes" id="UP000316855"/>
    </source>
</evidence>
<dbReference type="SUPFAM" id="SSF82866">
    <property type="entry name" value="Multidrug efflux transporter AcrB transmembrane domain"/>
    <property type="match status" value="2"/>
</dbReference>
<evidence type="ECO:0000256" key="1">
    <source>
        <dbReference type="SAM" id="MobiDB-lite"/>
    </source>
</evidence>
<dbReference type="RefSeq" id="WP_145225278.1">
    <property type="nucleotide sequence ID" value="NZ_CP036343.1"/>
</dbReference>
<feature type="transmembrane region" description="Helical" evidence="2">
    <location>
        <begin position="872"/>
        <end position="888"/>
    </location>
</feature>
<name>A0A517V9T1_9PLAN</name>
<keyword evidence="4" id="KW-1185">Reference proteome</keyword>
<feature type="transmembrane region" description="Helical" evidence="2">
    <location>
        <begin position="535"/>
        <end position="553"/>
    </location>
</feature>
<dbReference type="PRINTS" id="PR00702">
    <property type="entry name" value="ACRIFLAVINRP"/>
</dbReference>
<feature type="transmembrane region" description="Helical" evidence="2">
    <location>
        <begin position="972"/>
        <end position="991"/>
    </location>
</feature>
<feature type="transmembrane region" description="Helical" evidence="2">
    <location>
        <begin position="12"/>
        <end position="34"/>
    </location>
</feature>
<dbReference type="InterPro" id="IPR027463">
    <property type="entry name" value="AcrB_DN_DC_subdom"/>
</dbReference>
<dbReference type="Pfam" id="PF00873">
    <property type="entry name" value="ACR_tran"/>
    <property type="match status" value="1"/>
</dbReference>
<feature type="transmembrane region" description="Helical" evidence="2">
    <location>
        <begin position="460"/>
        <end position="487"/>
    </location>
</feature>
<dbReference type="OrthoDB" id="9757876at2"/>
<accession>A0A517V9T1</accession>
<dbReference type="PANTHER" id="PTHR32063">
    <property type="match status" value="1"/>
</dbReference>
<feature type="transmembrane region" description="Helical" evidence="2">
    <location>
        <begin position="1003"/>
        <end position="1023"/>
    </location>
</feature>
<keyword evidence="2" id="KW-1133">Transmembrane helix</keyword>
<dbReference type="Gene3D" id="3.30.70.1430">
    <property type="entry name" value="Multidrug efflux transporter AcrB pore domain"/>
    <property type="match status" value="2"/>
</dbReference>
<dbReference type="Gene3D" id="1.20.1640.10">
    <property type="entry name" value="Multidrug efflux transporter AcrB transmembrane domain"/>
    <property type="match status" value="2"/>
</dbReference>
<dbReference type="Proteomes" id="UP000316855">
    <property type="component" value="Chromosome"/>
</dbReference>
<feature type="transmembrane region" description="Helical" evidence="2">
    <location>
        <begin position="921"/>
        <end position="945"/>
    </location>
</feature>
<organism evidence="3 4">
    <name type="scientific">Gimesia algae</name>
    <dbReference type="NCBI Taxonomy" id="2527971"/>
    <lineage>
        <taxon>Bacteria</taxon>
        <taxon>Pseudomonadati</taxon>
        <taxon>Planctomycetota</taxon>
        <taxon>Planctomycetia</taxon>
        <taxon>Planctomycetales</taxon>
        <taxon>Planctomycetaceae</taxon>
        <taxon>Gimesia</taxon>
    </lineage>
</organism>
<dbReference type="EMBL" id="CP036343">
    <property type="protein sequence ID" value="QDT89770.1"/>
    <property type="molecule type" value="Genomic_DNA"/>
</dbReference>
<evidence type="ECO:0000313" key="3">
    <source>
        <dbReference type="EMBL" id="QDT89770.1"/>
    </source>
</evidence>
<dbReference type="SUPFAM" id="SSF82714">
    <property type="entry name" value="Multidrug efflux transporter AcrB TolC docking domain, DN and DC subdomains"/>
    <property type="match status" value="2"/>
</dbReference>
<feature type="region of interest" description="Disordered" evidence="1">
    <location>
        <begin position="1035"/>
        <end position="1054"/>
    </location>
</feature>
<dbReference type="KEGG" id="gax:Pan161_14020"/>
<dbReference type="SUPFAM" id="SSF82693">
    <property type="entry name" value="Multidrug efflux transporter AcrB pore domain, PN1, PN2, PC1 and PC2 subdomains"/>
    <property type="match status" value="2"/>
</dbReference>
<dbReference type="Gene3D" id="3.30.70.1320">
    <property type="entry name" value="Multidrug efflux transporter AcrB pore domain like"/>
    <property type="match status" value="1"/>
</dbReference>
<gene>
    <name evidence="3" type="primary">mdtC_1</name>
    <name evidence="3" type="ORF">Pan161_14020</name>
</gene>
<dbReference type="Gene3D" id="3.30.2090.10">
    <property type="entry name" value="Multidrug efflux transporter AcrB TolC docking domain, DN and DC subdomains"/>
    <property type="match status" value="2"/>
</dbReference>
<feature type="transmembrane region" description="Helical" evidence="2">
    <location>
        <begin position="334"/>
        <end position="350"/>
    </location>
</feature>
<reference evidence="3 4" key="1">
    <citation type="submission" date="2019-02" db="EMBL/GenBank/DDBJ databases">
        <title>Deep-cultivation of Planctomycetes and their phenomic and genomic characterization uncovers novel biology.</title>
        <authorList>
            <person name="Wiegand S."/>
            <person name="Jogler M."/>
            <person name="Boedeker C."/>
            <person name="Pinto D."/>
            <person name="Vollmers J."/>
            <person name="Rivas-Marin E."/>
            <person name="Kohn T."/>
            <person name="Peeters S.H."/>
            <person name="Heuer A."/>
            <person name="Rast P."/>
            <person name="Oberbeckmann S."/>
            <person name="Bunk B."/>
            <person name="Jeske O."/>
            <person name="Meyerdierks A."/>
            <person name="Storesund J.E."/>
            <person name="Kallscheuer N."/>
            <person name="Luecker S."/>
            <person name="Lage O.M."/>
            <person name="Pohl T."/>
            <person name="Merkel B.J."/>
            <person name="Hornburger P."/>
            <person name="Mueller R.-W."/>
            <person name="Bruemmer F."/>
            <person name="Labrenz M."/>
            <person name="Spormann A.M."/>
            <person name="Op den Camp H."/>
            <person name="Overmann J."/>
            <person name="Amann R."/>
            <person name="Jetten M.S.M."/>
            <person name="Mascher T."/>
            <person name="Medema M.H."/>
            <person name="Devos D.P."/>
            <person name="Kaster A.-K."/>
            <person name="Ovreas L."/>
            <person name="Rohde M."/>
            <person name="Galperin M.Y."/>
            <person name="Jogler C."/>
        </authorList>
    </citation>
    <scope>NUCLEOTIDE SEQUENCE [LARGE SCALE GENOMIC DNA]</scope>
    <source>
        <strain evidence="3 4">Pan161</strain>
    </source>
</reference>
<dbReference type="AlphaFoldDB" id="A0A517V9T1"/>
<dbReference type="Gene3D" id="3.30.70.1440">
    <property type="entry name" value="Multidrug efflux transporter AcrB pore domain"/>
    <property type="match status" value="1"/>
</dbReference>
<proteinExistence type="predicted"/>
<feature type="transmembrane region" description="Helical" evidence="2">
    <location>
        <begin position="428"/>
        <end position="448"/>
    </location>
</feature>
<sequence length="1054" mass="116824">MSLTRLAVQRPITTLMSSLVLIMLGGVSLSQLAVDLMPDIQNPSVSVITIYEGAGPDEAEKQITRPIEQNLSSVSGIENILSSSMEGSSTVRLQFQWGTDLNLAINEVRDSLNKLRNKLPEGAEDPYIRHFDVADRPILYLGLNSDLDPITLTRLTENQIIPQFEQLEGVARVRMRGAIEREIQINLDRSKLESLNMGVNEVINALKQENINQPAGNYEEGHLNLHIRSQGEFTSLDQIENTVVREQAGATVHVRDIAEVVDGEKERTELTRMNGQPGILLYVYKQSGANTISVSDQVQKQVERVNKSLPDMKLTIRVDNSEYIRQSITNIQEAALYGMGLAILVLIVFLRSFRSVLVIGVCMPLSVLATFTLIYFQGFTLNIISFGGLALGVGLLVDNSIVVLESIFRKREEGLDPKTAAIEGTEEVSSAIIASTLTTLIIFLPLIFIHGTTGILLHQLAWVVSFSLVCSLFASLTLTPVMSAYWIPEQASTPHTGWTRYWFKLIDGFHHLNYQILLKLERVYERILKFSLKHATFTGFLLLLCFTTTLGLIPHVKTEFLPKTDEAAINVFSRMAAGIQLRKLDQQTRILEQATIEAVPEAIAIASFIGDSADDADQWNRTTLRLQLQPRGERERGIEEIRKALDDAIGPIPGMKVQVKAQTEMMLMRMIGRRGGGDLVVQVAGHNLQSAQQIVDQVVSVMKQTPGLINVEAEVSDQRPELTASIDREKAGLLKISVQDIAQTLETTIRGTEATLYREEGDEFPVVVRLRAEDRDQMDDVQQVGVTTATGRTIPLKNMLTFQANDAPVVIERQNQQRILRVFADVEGRDLGSVVPELEENLSAIQVPSGFSVSVAGDWEEQQKSFTALKQGFILAILLMYMIMASQYESLSDPFYILFAVPLGMMGVIWVFVFTDTTLNVQSFIGIVVLSGIVVNNAIVLVDYINQLRRRFPERPVNQLIIQAATRRFRPILMTTLTTVLAMIPIALGWGEGGELQAPMARVVVSGLIAGTTITLLAIPLIYQTCTTPAARKTTQNQEVSVQEPLIGEPVKSS</sequence>
<feature type="transmembrane region" description="Helical" evidence="2">
    <location>
        <begin position="895"/>
        <end position="915"/>
    </location>
</feature>
<dbReference type="GO" id="GO:0005886">
    <property type="term" value="C:plasma membrane"/>
    <property type="evidence" value="ECO:0007669"/>
    <property type="project" value="TreeGrafter"/>
</dbReference>
<dbReference type="GO" id="GO:0042910">
    <property type="term" value="F:xenobiotic transmembrane transporter activity"/>
    <property type="evidence" value="ECO:0007669"/>
    <property type="project" value="TreeGrafter"/>
</dbReference>
<feature type="transmembrane region" description="Helical" evidence="2">
    <location>
        <begin position="383"/>
        <end position="408"/>
    </location>
</feature>
<dbReference type="PANTHER" id="PTHR32063:SF0">
    <property type="entry name" value="SWARMING MOTILITY PROTEIN SWRC"/>
    <property type="match status" value="1"/>
</dbReference>